<dbReference type="PROSITE" id="PS50850">
    <property type="entry name" value="MFS"/>
    <property type="match status" value="1"/>
</dbReference>
<dbReference type="InterPro" id="IPR020846">
    <property type="entry name" value="MFS_dom"/>
</dbReference>
<organism evidence="8 9">
    <name type="scientific">Sinobacterium caligoides</name>
    <dbReference type="NCBI Taxonomy" id="933926"/>
    <lineage>
        <taxon>Bacteria</taxon>
        <taxon>Pseudomonadati</taxon>
        <taxon>Pseudomonadota</taxon>
        <taxon>Gammaproteobacteria</taxon>
        <taxon>Cellvibrionales</taxon>
        <taxon>Spongiibacteraceae</taxon>
        <taxon>Sinobacterium</taxon>
    </lineage>
</organism>
<dbReference type="Gene3D" id="1.20.1250.20">
    <property type="entry name" value="MFS general substrate transporter like domains"/>
    <property type="match status" value="1"/>
</dbReference>
<feature type="transmembrane region" description="Helical" evidence="6">
    <location>
        <begin position="296"/>
        <end position="313"/>
    </location>
</feature>
<keyword evidence="2" id="KW-0813">Transport</keyword>
<dbReference type="GO" id="GO:0022857">
    <property type="term" value="F:transmembrane transporter activity"/>
    <property type="evidence" value="ECO:0007669"/>
    <property type="project" value="InterPro"/>
</dbReference>
<feature type="transmembrane region" description="Helical" evidence="6">
    <location>
        <begin position="81"/>
        <end position="102"/>
    </location>
</feature>
<keyword evidence="4 6" id="KW-1133">Transmembrane helix</keyword>
<keyword evidence="3 6" id="KW-0812">Transmembrane</keyword>
<dbReference type="Proteomes" id="UP000275394">
    <property type="component" value="Unassembled WGS sequence"/>
</dbReference>
<evidence type="ECO:0000256" key="3">
    <source>
        <dbReference type="ARBA" id="ARBA00022692"/>
    </source>
</evidence>
<accession>A0A3N2DDQ6</accession>
<keyword evidence="9" id="KW-1185">Reference proteome</keyword>
<feature type="transmembrane region" description="Helical" evidence="6">
    <location>
        <begin position="46"/>
        <end position="69"/>
    </location>
</feature>
<proteinExistence type="predicted"/>
<dbReference type="InterPro" id="IPR036259">
    <property type="entry name" value="MFS_trans_sf"/>
</dbReference>
<feature type="transmembrane region" description="Helical" evidence="6">
    <location>
        <begin position="227"/>
        <end position="246"/>
    </location>
</feature>
<dbReference type="EMBL" id="RKHR01000008">
    <property type="protein sequence ID" value="ROR97906.1"/>
    <property type="molecule type" value="Genomic_DNA"/>
</dbReference>
<protein>
    <submittedName>
        <fullName evidence="8">Putative MFS family arabinose efflux permease</fullName>
    </submittedName>
</protein>
<evidence type="ECO:0000256" key="1">
    <source>
        <dbReference type="ARBA" id="ARBA00004141"/>
    </source>
</evidence>
<comment type="caution">
    <text evidence="8">The sequence shown here is derived from an EMBL/GenBank/DDBJ whole genome shotgun (WGS) entry which is preliminary data.</text>
</comment>
<sequence>MNKQIILVAIVVLISDIGIFLLFPLIEPLFLSSETGLQQGENTENIKIALLGLTLALYPLGCFIFSPLFGSLSDCHGRKPYILLNLLLQAFCYAAMGAAIAWHNIYGFMFAYFLAGCFSCNYSLSLAIACDDKGNKIRSLGIVSGASCIACTLGILLAGMLTNNTLVSWFNLSTPFYATAIISFIALFIAALFLKETVTKKTAYSGTTADTLNLLKKSKQLYASNKTLYSLLIVNLGLLIGVQLIYKFISLYYSSNWAASPSEISYYLAIFFTSMSITEIFIVTKVSHRYSTATSMLISSFCLSMTILLLLVVSNTVQLHIITISLGALIALSTTLIVSDISDSSHRDRQGETLGINSSYRQIANMLSSLAGAALGIVSINLVILAASLFIAAATFAYYSIHHSHGKREANETF</sequence>
<evidence type="ECO:0000313" key="9">
    <source>
        <dbReference type="Proteomes" id="UP000275394"/>
    </source>
</evidence>
<dbReference type="InterPro" id="IPR011701">
    <property type="entry name" value="MFS"/>
</dbReference>
<feature type="transmembrane region" description="Helical" evidence="6">
    <location>
        <begin position="370"/>
        <end position="399"/>
    </location>
</feature>
<feature type="transmembrane region" description="Helical" evidence="6">
    <location>
        <begin position="266"/>
        <end position="284"/>
    </location>
</feature>
<feature type="transmembrane region" description="Helical" evidence="6">
    <location>
        <begin position="319"/>
        <end position="339"/>
    </location>
</feature>
<dbReference type="AlphaFoldDB" id="A0A3N2DDQ6"/>
<name>A0A3N2DDQ6_9GAMM</name>
<evidence type="ECO:0000256" key="6">
    <source>
        <dbReference type="SAM" id="Phobius"/>
    </source>
</evidence>
<feature type="transmembrane region" description="Helical" evidence="6">
    <location>
        <begin position="140"/>
        <end position="162"/>
    </location>
</feature>
<evidence type="ECO:0000256" key="5">
    <source>
        <dbReference type="ARBA" id="ARBA00023136"/>
    </source>
</evidence>
<evidence type="ECO:0000259" key="7">
    <source>
        <dbReference type="PROSITE" id="PS50850"/>
    </source>
</evidence>
<dbReference type="PANTHER" id="PTHR23504">
    <property type="entry name" value="MAJOR FACILITATOR SUPERFAMILY DOMAIN-CONTAINING PROTEIN 10"/>
    <property type="match status" value="1"/>
</dbReference>
<comment type="subcellular location">
    <subcellularLocation>
        <location evidence="1">Membrane</location>
        <topology evidence="1">Multi-pass membrane protein</topology>
    </subcellularLocation>
</comment>
<dbReference type="SUPFAM" id="SSF103473">
    <property type="entry name" value="MFS general substrate transporter"/>
    <property type="match status" value="1"/>
</dbReference>
<gene>
    <name evidence="8" type="ORF">EDC56_3575</name>
</gene>
<evidence type="ECO:0000256" key="2">
    <source>
        <dbReference type="ARBA" id="ARBA00022448"/>
    </source>
</evidence>
<evidence type="ECO:0000256" key="4">
    <source>
        <dbReference type="ARBA" id="ARBA00022989"/>
    </source>
</evidence>
<evidence type="ECO:0000313" key="8">
    <source>
        <dbReference type="EMBL" id="ROR97906.1"/>
    </source>
</evidence>
<dbReference type="PANTHER" id="PTHR23504:SF15">
    <property type="entry name" value="MAJOR FACILITATOR SUPERFAMILY (MFS) PROFILE DOMAIN-CONTAINING PROTEIN"/>
    <property type="match status" value="1"/>
</dbReference>
<dbReference type="Pfam" id="PF07690">
    <property type="entry name" value="MFS_1"/>
    <property type="match status" value="1"/>
</dbReference>
<feature type="transmembrane region" description="Helical" evidence="6">
    <location>
        <begin position="174"/>
        <end position="194"/>
    </location>
</feature>
<dbReference type="OrthoDB" id="9764259at2"/>
<dbReference type="RefSeq" id="WP_123713904.1">
    <property type="nucleotide sequence ID" value="NZ_RKHR01000008.1"/>
</dbReference>
<feature type="domain" description="Major facilitator superfamily (MFS) profile" evidence="7">
    <location>
        <begin position="4"/>
        <end position="405"/>
    </location>
</feature>
<reference evidence="8 9" key="1">
    <citation type="submission" date="2018-11" db="EMBL/GenBank/DDBJ databases">
        <title>Genomic Encyclopedia of Type Strains, Phase IV (KMG-IV): sequencing the most valuable type-strain genomes for metagenomic binning, comparative biology and taxonomic classification.</title>
        <authorList>
            <person name="Goeker M."/>
        </authorList>
    </citation>
    <scope>NUCLEOTIDE SEQUENCE [LARGE SCALE GENOMIC DNA]</scope>
    <source>
        <strain evidence="8 9">DSM 100316</strain>
    </source>
</reference>
<feature type="transmembrane region" description="Helical" evidence="6">
    <location>
        <begin position="108"/>
        <end position="128"/>
    </location>
</feature>
<dbReference type="GO" id="GO:0016020">
    <property type="term" value="C:membrane"/>
    <property type="evidence" value="ECO:0007669"/>
    <property type="project" value="UniProtKB-SubCell"/>
</dbReference>
<feature type="transmembrane region" description="Helical" evidence="6">
    <location>
        <begin position="5"/>
        <end position="26"/>
    </location>
</feature>
<keyword evidence="5 6" id="KW-0472">Membrane</keyword>